<evidence type="ECO:0000313" key="7">
    <source>
        <dbReference type="Proteomes" id="UP000187439"/>
    </source>
</evidence>
<dbReference type="SMART" id="SM00871">
    <property type="entry name" value="AraC_E_bind"/>
    <property type="match status" value="1"/>
</dbReference>
<sequence length="278" mass="32542">MLSIGEFSKICEVSTKTLRYYDEIGLIHPDEINPENGYRYYSIKQLTKMLFINRLKSYQFSLEEIKDILEWEQDQFEEKLCAALNLKKREIQEKLRAYEYTLKQMNSDVLNLEKGISLMSYLNKIEVQLIETKPMNILYLRQMLSSDDYALGYGKYFSKLYEIIATEKLTLLGTPITIYHSEEFNPAGNDTEFALPIEEIVKETRELPDGLCAKSVYRGPYSELTSVYAKLTEWIENEGYELINSPYEIYLTDPTQTADPEDLVTEVYFPVKKRSQPH</sequence>
<dbReference type="SUPFAM" id="SSF55136">
    <property type="entry name" value="Probable bacterial effector-binding domain"/>
    <property type="match status" value="1"/>
</dbReference>
<keyword evidence="3" id="KW-0238">DNA-binding</keyword>
<dbReference type="Proteomes" id="UP000187439">
    <property type="component" value="Unassembled WGS sequence"/>
</dbReference>
<dbReference type="InterPro" id="IPR009061">
    <property type="entry name" value="DNA-bd_dom_put_sf"/>
</dbReference>
<feature type="domain" description="HTH merR-type" evidence="5">
    <location>
        <begin position="1"/>
        <end position="71"/>
    </location>
</feature>
<evidence type="ECO:0000256" key="3">
    <source>
        <dbReference type="ARBA" id="ARBA00023125"/>
    </source>
</evidence>
<dbReference type="Gene3D" id="3.20.80.10">
    <property type="entry name" value="Regulatory factor, effector binding domain"/>
    <property type="match status" value="1"/>
</dbReference>
<dbReference type="OrthoDB" id="9773308at2"/>
<keyword evidence="4" id="KW-0804">Transcription</keyword>
<dbReference type="GO" id="GO:0003700">
    <property type="term" value="F:DNA-binding transcription factor activity"/>
    <property type="evidence" value="ECO:0007669"/>
    <property type="project" value="InterPro"/>
</dbReference>
<dbReference type="PROSITE" id="PS00552">
    <property type="entry name" value="HTH_MERR_1"/>
    <property type="match status" value="1"/>
</dbReference>
<dbReference type="Pfam" id="PF06445">
    <property type="entry name" value="GyrI-like"/>
    <property type="match status" value="1"/>
</dbReference>
<dbReference type="InterPro" id="IPR029442">
    <property type="entry name" value="GyrI-like"/>
</dbReference>
<reference evidence="6 7" key="1">
    <citation type="submission" date="2016-10" db="EMBL/GenBank/DDBJ databases">
        <title>Paenibacillus species isolates.</title>
        <authorList>
            <person name="Beno S.M."/>
        </authorList>
    </citation>
    <scope>NUCLEOTIDE SEQUENCE [LARGE SCALE GENOMIC DNA]</scope>
    <source>
        <strain evidence="6 7">FSL H7-0710</strain>
    </source>
</reference>
<dbReference type="AlphaFoldDB" id="A0A1R0Y3B0"/>
<dbReference type="GO" id="GO:0003677">
    <property type="term" value="F:DNA binding"/>
    <property type="evidence" value="ECO:0007669"/>
    <property type="project" value="UniProtKB-KW"/>
</dbReference>
<protein>
    <submittedName>
        <fullName evidence="6">MerR family transcriptional regulator</fullName>
    </submittedName>
</protein>
<keyword evidence="1" id="KW-0678">Repressor</keyword>
<dbReference type="PROSITE" id="PS50937">
    <property type="entry name" value="HTH_MERR_2"/>
    <property type="match status" value="1"/>
</dbReference>
<evidence type="ECO:0000256" key="4">
    <source>
        <dbReference type="ARBA" id="ARBA00023163"/>
    </source>
</evidence>
<evidence type="ECO:0000313" key="6">
    <source>
        <dbReference type="EMBL" id="OMD41811.1"/>
    </source>
</evidence>
<organism evidence="6 7">
    <name type="scientific">Paenibacillus odorifer</name>
    <dbReference type="NCBI Taxonomy" id="189426"/>
    <lineage>
        <taxon>Bacteria</taxon>
        <taxon>Bacillati</taxon>
        <taxon>Bacillota</taxon>
        <taxon>Bacilli</taxon>
        <taxon>Bacillales</taxon>
        <taxon>Paenibacillaceae</taxon>
        <taxon>Paenibacillus</taxon>
    </lineage>
</organism>
<evidence type="ECO:0000256" key="2">
    <source>
        <dbReference type="ARBA" id="ARBA00023015"/>
    </source>
</evidence>
<dbReference type="InterPro" id="IPR047057">
    <property type="entry name" value="MerR_fam"/>
</dbReference>
<dbReference type="SUPFAM" id="SSF46955">
    <property type="entry name" value="Putative DNA-binding domain"/>
    <property type="match status" value="1"/>
</dbReference>
<keyword evidence="2" id="KW-0805">Transcription regulation</keyword>
<dbReference type="EMBL" id="MPTC01000006">
    <property type="protein sequence ID" value="OMD41811.1"/>
    <property type="molecule type" value="Genomic_DNA"/>
</dbReference>
<dbReference type="Gene3D" id="1.10.1660.10">
    <property type="match status" value="1"/>
</dbReference>
<accession>A0A1R0Y3B0</accession>
<gene>
    <name evidence="6" type="ORF">BSK52_10255</name>
</gene>
<dbReference type="SMART" id="SM00422">
    <property type="entry name" value="HTH_MERR"/>
    <property type="match status" value="1"/>
</dbReference>
<dbReference type="PANTHER" id="PTHR30204:SF69">
    <property type="entry name" value="MERR-FAMILY TRANSCRIPTIONAL REGULATOR"/>
    <property type="match status" value="1"/>
</dbReference>
<evidence type="ECO:0000259" key="5">
    <source>
        <dbReference type="PROSITE" id="PS50937"/>
    </source>
</evidence>
<comment type="caution">
    <text evidence="6">The sequence shown here is derived from an EMBL/GenBank/DDBJ whole genome shotgun (WGS) entry which is preliminary data.</text>
</comment>
<dbReference type="InterPro" id="IPR000551">
    <property type="entry name" value="MerR-type_HTH_dom"/>
</dbReference>
<evidence type="ECO:0000256" key="1">
    <source>
        <dbReference type="ARBA" id="ARBA00022491"/>
    </source>
</evidence>
<dbReference type="Pfam" id="PF13411">
    <property type="entry name" value="MerR_1"/>
    <property type="match status" value="1"/>
</dbReference>
<dbReference type="InterPro" id="IPR010499">
    <property type="entry name" value="AraC_E-bd"/>
</dbReference>
<dbReference type="PANTHER" id="PTHR30204">
    <property type="entry name" value="REDOX-CYCLING DRUG-SENSING TRANSCRIPTIONAL ACTIVATOR SOXR"/>
    <property type="match status" value="1"/>
</dbReference>
<dbReference type="InterPro" id="IPR011256">
    <property type="entry name" value="Reg_factor_effector_dom_sf"/>
</dbReference>
<name>A0A1R0Y3B0_9BACL</name>
<dbReference type="RefSeq" id="WP_076118868.1">
    <property type="nucleotide sequence ID" value="NZ_MPTC01000006.1"/>
</dbReference>
<proteinExistence type="predicted"/>